<keyword evidence="9 15" id="KW-0067">ATP-binding</keyword>
<evidence type="ECO:0000256" key="2">
    <source>
        <dbReference type="ARBA" id="ARBA00007487"/>
    </source>
</evidence>
<evidence type="ECO:0000256" key="1">
    <source>
        <dbReference type="ARBA" id="ARBA00005121"/>
    </source>
</evidence>
<evidence type="ECO:0000256" key="10">
    <source>
        <dbReference type="ARBA" id="ARBA00031529"/>
    </source>
</evidence>
<dbReference type="GO" id="GO:0008817">
    <property type="term" value="F:corrinoid adenosyltransferase activity"/>
    <property type="evidence" value="ECO:0007669"/>
    <property type="project" value="UniProtKB-UniRule"/>
</dbReference>
<evidence type="ECO:0000256" key="9">
    <source>
        <dbReference type="ARBA" id="ARBA00022840"/>
    </source>
</evidence>
<name>A0A4R7VFY8_9PSEU</name>
<sequence length="183" mass="19614">MKIYTRKGDTGETGIWGGRRLGKDEARMEAIGSVDETNAAIGVAVAQGLPEQAAAILGSVQNALFVVGCELMAPERTGSGASVPRLTGEEVPEMEEVIDRLELELPELRNFVLPGGTLAAAQLHLARGVCRRAERTVAALRRDEEASPEVSAYLNRLADLLFVLARYVNHEAGAPEVPWAPRG</sequence>
<feature type="domain" description="Cobalamin adenosyltransferase-like" evidence="16">
    <location>
        <begin position="3"/>
        <end position="168"/>
    </location>
</feature>
<comment type="pathway">
    <text evidence="1 15">Cofactor biosynthesis; adenosylcobalamin biosynthesis; adenosylcobalamin from cob(II)yrinate a,c-diamide: step 2/7.</text>
</comment>
<evidence type="ECO:0000256" key="4">
    <source>
        <dbReference type="ARBA" id="ARBA00012454"/>
    </source>
</evidence>
<keyword evidence="6 15" id="KW-0169">Cobalamin biosynthesis</keyword>
<organism evidence="17 18">
    <name type="scientific">Actinophytocola oryzae</name>
    <dbReference type="NCBI Taxonomy" id="502181"/>
    <lineage>
        <taxon>Bacteria</taxon>
        <taxon>Bacillati</taxon>
        <taxon>Actinomycetota</taxon>
        <taxon>Actinomycetes</taxon>
        <taxon>Pseudonocardiales</taxon>
        <taxon>Pseudonocardiaceae</taxon>
    </lineage>
</organism>
<evidence type="ECO:0000256" key="15">
    <source>
        <dbReference type="RuleBase" id="RU366026"/>
    </source>
</evidence>
<evidence type="ECO:0000256" key="13">
    <source>
        <dbReference type="ARBA" id="ARBA00048555"/>
    </source>
</evidence>
<reference evidence="17 18" key="1">
    <citation type="submission" date="2019-03" db="EMBL/GenBank/DDBJ databases">
        <title>Genomic Encyclopedia of Archaeal and Bacterial Type Strains, Phase II (KMG-II): from individual species to whole genera.</title>
        <authorList>
            <person name="Goeker M."/>
        </authorList>
    </citation>
    <scope>NUCLEOTIDE SEQUENCE [LARGE SCALE GENOMIC DNA]</scope>
    <source>
        <strain evidence="17 18">DSM 45499</strain>
    </source>
</reference>
<evidence type="ECO:0000256" key="12">
    <source>
        <dbReference type="ARBA" id="ARBA00033354"/>
    </source>
</evidence>
<evidence type="ECO:0000256" key="8">
    <source>
        <dbReference type="ARBA" id="ARBA00022741"/>
    </source>
</evidence>
<dbReference type="GO" id="GO:0009236">
    <property type="term" value="P:cobalamin biosynthetic process"/>
    <property type="evidence" value="ECO:0007669"/>
    <property type="project" value="UniProtKB-UniRule"/>
</dbReference>
<dbReference type="Gene3D" id="1.20.1200.10">
    <property type="entry name" value="Cobalamin adenosyltransferase-like"/>
    <property type="match status" value="1"/>
</dbReference>
<comment type="similarity">
    <text evidence="2 15">Belongs to the Cob(I)alamin adenosyltransferase family.</text>
</comment>
<dbReference type="PANTHER" id="PTHR12213:SF0">
    <property type="entry name" value="CORRINOID ADENOSYLTRANSFERASE MMAB"/>
    <property type="match status" value="1"/>
</dbReference>
<dbReference type="PANTHER" id="PTHR12213">
    <property type="entry name" value="CORRINOID ADENOSYLTRANSFERASE"/>
    <property type="match status" value="1"/>
</dbReference>
<comment type="catalytic activity">
    <reaction evidence="14 15">
        <text>2 cob(II)alamin + reduced [electron-transfer flavoprotein] + 2 ATP = 2 adenosylcob(III)alamin + 2 triphosphate + oxidized [electron-transfer flavoprotein] + 3 H(+)</text>
        <dbReference type="Rhea" id="RHEA:28671"/>
        <dbReference type="Rhea" id="RHEA-COMP:10685"/>
        <dbReference type="Rhea" id="RHEA-COMP:10686"/>
        <dbReference type="ChEBI" id="CHEBI:15378"/>
        <dbReference type="ChEBI" id="CHEBI:16304"/>
        <dbReference type="ChEBI" id="CHEBI:18036"/>
        <dbReference type="ChEBI" id="CHEBI:18408"/>
        <dbReference type="ChEBI" id="CHEBI:30616"/>
        <dbReference type="ChEBI" id="CHEBI:57692"/>
        <dbReference type="ChEBI" id="CHEBI:58307"/>
        <dbReference type="EC" id="2.5.1.17"/>
    </reaction>
</comment>
<dbReference type="AlphaFoldDB" id="A0A4R7VFY8"/>
<dbReference type="InterPro" id="IPR036451">
    <property type="entry name" value="CblAdoTrfase-like_sf"/>
</dbReference>
<dbReference type="NCBIfam" id="TIGR00636">
    <property type="entry name" value="PduO_Nterm"/>
    <property type="match status" value="1"/>
</dbReference>
<gene>
    <name evidence="17" type="ORF">CLV71_109280</name>
</gene>
<dbReference type="RefSeq" id="WP_133905299.1">
    <property type="nucleotide sequence ID" value="NZ_SOCP01000009.1"/>
</dbReference>
<dbReference type="Pfam" id="PF01923">
    <property type="entry name" value="Cob_adeno_trans"/>
    <property type="match status" value="1"/>
</dbReference>
<dbReference type="FunFam" id="1.20.1200.10:FF:000001">
    <property type="entry name" value="Cob(I)yrinic acid a,c-diamide adenosyltransferase"/>
    <property type="match status" value="1"/>
</dbReference>
<evidence type="ECO:0000256" key="11">
    <source>
        <dbReference type="ARBA" id="ARBA00033334"/>
    </source>
</evidence>
<evidence type="ECO:0000256" key="14">
    <source>
        <dbReference type="ARBA" id="ARBA00048692"/>
    </source>
</evidence>
<dbReference type="GO" id="GO:0005524">
    <property type="term" value="F:ATP binding"/>
    <property type="evidence" value="ECO:0007669"/>
    <property type="project" value="UniProtKB-UniRule"/>
</dbReference>
<accession>A0A4R7VFY8</accession>
<dbReference type="EMBL" id="SOCP01000009">
    <property type="protein sequence ID" value="TDV48035.1"/>
    <property type="molecule type" value="Genomic_DNA"/>
</dbReference>
<evidence type="ECO:0000256" key="3">
    <source>
        <dbReference type="ARBA" id="ARBA00011233"/>
    </source>
</evidence>
<dbReference type="InterPro" id="IPR016030">
    <property type="entry name" value="CblAdoTrfase-like"/>
</dbReference>
<evidence type="ECO:0000256" key="7">
    <source>
        <dbReference type="ARBA" id="ARBA00022679"/>
    </source>
</evidence>
<dbReference type="OrthoDB" id="9778896at2"/>
<comment type="caution">
    <text evidence="17">The sequence shown here is derived from an EMBL/GenBank/DDBJ whole genome shotgun (WGS) entry which is preliminary data.</text>
</comment>
<evidence type="ECO:0000259" key="16">
    <source>
        <dbReference type="Pfam" id="PF01923"/>
    </source>
</evidence>
<proteinExistence type="inferred from homology"/>
<protein>
    <recommendedName>
        <fullName evidence="5 15">Corrinoid adenosyltransferase</fullName>
        <ecNumber evidence="4 15">2.5.1.17</ecNumber>
    </recommendedName>
    <alternativeName>
        <fullName evidence="10 15">Cob(II)alamin adenosyltransferase</fullName>
    </alternativeName>
    <alternativeName>
        <fullName evidence="12 15">Cob(II)yrinic acid a,c-diamide adenosyltransferase</fullName>
    </alternativeName>
    <alternativeName>
        <fullName evidence="11 15">Cobinamide/cobalamin adenosyltransferase</fullName>
    </alternativeName>
</protein>
<dbReference type="InterPro" id="IPR029499">
    <property type="entry name" value="PduO-typ"/>
</dbReference>
<dbReference type="EC" id="2.5.1.17" evidence="4 15"/>
<dbReference type="SUPFAM" id="SSF89028">
    <property type="entry name" value="Cobalamin adenosyltransferase-like"/>
    <property type="match status" value="1"/>
</dbReference>
<keyword evidence="8 15" id="KW-0547">Nucleotide-binding</keyword>
<evidence type="ECO:0000313" key="17">
    <source>
        <dbReference type="EMBL" id="TDV48035.1"/>
    </source>
</evidence>
<evidence type="ECO:0000256" key="5">
    <source>
        <dbReference type="ARBA" id="ARBA00020963"/>
    </source>
</evidence>
<comment type="catalytic activity">
    <reaction evidence="13 15">
        <text>2 cob(II)yrinate a,c diamide + reduced [electron-transfer flavoprotein] + 2 ATP = 2 adenosylcob(III)yrinate a,c-diamide + 2 triphosphate + oxidized [electron-transfer flavoprotein] + 3 H(+)</text>
        <dbReference type="Rhea" id="RHEA:11528"/>
        <dbReference type="Rhea" id="RHEA-COMP:10685"/>
        <dbReference type="Rhea" id="RHEA-COMP:10686"/>
        <dbReference type="ChEBI" id="CHEBI:15378"/>
        <dbReference type="ChEBI" id="CHEBI:18036"/>
        <dbReference type="ChEBI" id="CHEBI:30616"/>
        <dbReference type="ChEBI" id="CHEBI:57692"/>
        <dbReference type="ChEBI" id="CHEBI:58307"/>
        <dbReference type="ChEBI" id="CHEBI:58503"/>
        <dbReference type="ChEBI" id="CHEBI:58537"/>
        <dbReference type="EC" id="2.5.1.17"/>
    </reaction>
</comment>
<evidence type="ECO:0000313" key="18">
    <source>
        <dbReference type="Proteomes" id="UP000294927"/>
    </source>
</evidence>
<dbReference type="UniPathway" id="UPA00148">
    <property type="reaction ID" value="UER00233"/>
</dbReference>
<dbReference type="Proteomes" id="UP000294927">
    <property type="component" value="Unassembled WGS sequence"/>
</dbReference>
<keyword evidence="7 15" id="KW-0808">Transferase</keyword>
<comment type="subunit">
    <text evidence="3">Homotrimer.</text>
</comment>
<evidence type="ECO:0000256" key="6">
    <source>
        <dbReference type="ARBA" id="ARBA00022573"/>
    </source>
</evidence>
<keyword evidence="18" id="KW-1185">Reference proteome</keyword>